<proteinExistence type="predicted"/>
<organism evidence="2 3">
    <name type="scientific">Cohnella xylanilytica</name>
    <dbReference type="NCBI Taxonomy" id="557555"/>
    <lineage>
        <taxon>Bacteria</taxon>
        <taxon>Bacillati</taxon>
        <taxon>Bacillota</taxon>
        <taxon>Bacilli</taxon>
        <taxon>Bacillales</taxon>
        <taxon>Paenibacillaceae</taxon>
        <taxon>Cohnella</taxon>
    </lineage>
</organism>
<accession>A0A841TX41</accession>
<evidence type="ECO:0000313" key="2">
    <source>
        <dbReference type="EMBL" id="MBB6692826.1"/>
    </source>
</evidence>
<dbReference type="Proteomes" id="UP000553776">
    <property type="component" value="Unassembled WGS sequence"/>
</dbReference>
<feature type="transmembrane region" description="Helical" evidence="1">
    <location>
        <begin position="121"/>
        <end position="139"/>
    </location>
</feature>
<dbReference type="RefSeq" id="WP_185136807.1">
    <property type="nucleotide sequence ID" value="NZ_JACJVR010000059.1"/>
</dbReference>
<dbReference type="EMBL" id="JACJVR010000059">
    <property type="protein sequence ID" value="MBB6692826.1"/>
    <property type="molecule type" value="Genomic_DNA"/>
</dbReference>
<reference evidence="2 3" key="1">
    <citation type="submission" date="2020-08" db="EMBL/GenBank/DDBJ databases">
        <title>Cohnella phylogeny.</title>
        <authorList>
            <person name="Dunlap C."/>
        </authorList>
    </citation>
    <scope>NUCLEOTIDE SEQUENCE [LARGE SCALE GENOMIC DNA]</scope>
    <source>
        <strain evidence="2 3">DSM 25239</strain>
    </source>
</reference>
<evidence type="ECO:0000313" key="3">
    <source>
        <dbReference type="Proteomes" id="UP000553776"/>
    </source>
</evidence>
<protein>
    <submittedName>
        <fullName evidence="2">Uncharacterized protein</fullName>
    </submittedName>
</protein>
<evidence type="ECO:0000256" key="1">
    <source>
        <dbReference type="SAM" id="Phobius"/>
    </source>
</evidence>
<keyword evidence="1" id="KW-0812">Transmembrane</keyword>
<gene>
    <name evidence="2" type="ORF">H7B90_15560</name>
</gene>
<sequence>MDKPSRVADALLWSIALPGFGQFRNGKYLKGIVLILLEFVINVQSHLNQILISSFHGDIRLTIAQTDYQWLMFYPCVYMFGIWDAYKDAGGGAKPYAVFPFAFGAFFATIGVIYSRDFLGAMWMGLAGLAVGIAVGLGLQRSFRARAAARQDTD</sequence>
<keyword evidence="1" id="KW-1133">Transmembrane helix</keyword>
<keyword evidence="1" id="KW-0472">Membrane</keyword>
<name>A0A841TX41_9BACL</name>
<feature type="transmembrane region" description="Helical" evidence="1">
    <location>
        <begin position="98"/>
        <end position="115"/>
    </location>
</feature>
<keyword evidence="3" id="KW-1185">Reference proteome</keyword>
<comment type="caution">
    <text evidence="2">The sequence shown here is derived from an EMBL/GenBank/DDBJ whole genome shotgun (WGS) entry which is preliminary data.</text>
</comment>
<dbReference type="AlphaFoldDB" id="A0A841TX41"/>